<proteinExistence type="predicted"/>
<reference evidence="2" key="1">
    <citation type="submission" date="2020-09" db="EMBL/GenBank/DDBJ databases">
        <title>Genome-Enabled Discovery of Anthraquinone Biosynthesis in Senna tora.</title>
        <authorList>
            <person name="Kang S.-H."/>
            <person name="Pandey R.P."/>
            <person name="Lee C.-M."/>
            <person name="Sim J.-S."/>
            <person name="Jeong J.-T."/>
            <person name="Choi B.-S."/>
            <person name="Jung M."/>
            <person name="Ginzburg D."/>
            <person name="Zhao K."/>
            <person name="Won S.Y."/>
            <person name="Oh T.-J."/>
            <person name="Yu Y."/>
            <person name="Kim N.-H."/>
            <person name="Lee O.R."/>
            <person name="Lee T.-H."/>
            <person name="Bashyal P."/>
            <person name="Kim T.-S."/>
            <person name="Lee W.-H."/>
            <person name="Kawkins C."/>
            <person name="Kim C.-K."/>
            <person name="Kim J.S."/>
            <person name="Ahn B.O."/>
            <person name="Rhee S.Y."/>
            <person name="Sohng J.K."/>
        </authorList>
    </citation>
    <scope>NUCLEOTIDE SEQUENCE</scope>
    <source>
        <tissue evidence="2">Leaf</tissue>
    </source>
</reference>
<feature type="region of interest" description="Disordered" evidence="1">
    <location>
        <begin position="37"/>
        <end position="69"/>
    </location>
</feature>
<organism evidence="2 3">
    <name type="scientific">Senna tora</name>
    <dbReference type="NCBI Taxonomy" id="362788"/>
    <lineage>
        <taxon>Eukaryota</taxon>
        <taxon>Viridiplantae</taxon>
        <taxon>Streptophyta</taxon>
        <taxon>Embryophyta</taxon>
        <taxon>Tracheophyta</taxon>
        <taxon>Spermatophyta</taxon>
        <taxon>Magnoliopsida</taxon>
        <taxon>eudicotyledons</taxon>
        <taxon>Gunneridae</taxon>
        <taxon>Pentapetalae</taxon>
        <taxon>rosids</taxon>
        <taxon>fabids</taxon>
        <taxon>Fabales</taxon>
        <taxon>Fabaceae</taxon>
        <taxon>Caesalpinioideae</taxon>
        <taxon>Cassia clade</taxon>
        <taxon>Senna</taxon>
    </lineage>
</organism>
<accession>A0A834TK61</accession>
<dbReference type="EMBL" id="JAAIUW010000007">
    <property type="protein sequence ID" value="KAF7823707.1"/>
    <property type="molecule type" value="Genomic_DNA"/>
</dbReference>
<gene>
    <name evidence="2" type="ORF">G2W53_021851</name>
</gene>
<feature type="compositionally biased region" description="Basic and acidic residues" evidence="1">
    <location>
        <begin position="37"/>
        <end position="46"/>
    </location>
</feature>
<name>A0A834TK61_9FABA</name>
<dbReference type="AlphaFoldDB" id="A0A834TK61"/>
<comment type="caution">
    <text evidence="2">The sequence shown here is derived from an EMBL/GenBank/DDBJ whole genome shotgun (WGS) entry which is preliminary data.</text>
</comment>
<sequence length="194" mass="21851">MEARIGGTQRITSSYASDDEEDILAAEGQICSSLWQKDKHKDRSADSLDESWGDGVKRKKKKKKSDKDIDHGDGLSVGYLDLVEERSSAFQPFTEKIFNFVDSANLASVLNEAEGRSRLERYLSFSIFWASSNSATNEVKRLKDELNKLQNDHVGCAGTQESWPPGIKRRRGCGKPRWIGYKGRRVTRGSKFLS</sequence>
<protein>
    <submittedName>
        <fullName evidence="2">Uncharacterized protein</fullName>
    </submittedName>
</protein>
<dbReference type="Proteomes" id="UP000634136">
    <property type="component" value="Unassembled WGS sequence"/>
</dbReference>
<evidence type="ECO:0000313" key="2">
    <source>
        <dbReference type="EMBL" id="KAF7823707.1"/>
    </source>
</evidence>
<evidence type="ECO:0000256" key="1">
    <source>
        <dbReference type="SAM" id="MobiDB-lite"/>
    </source>
</evidence>
<keyword evidence="3" id="KW-1185">Reference proteome</keyword>
<evidence type="ECO:0000313" key="3">
    <source>
        <dbReference type="Proteomes" id="UP000634136"/>
    </source>
</evidence>